<gene>
    <name evidence="3" type="ORF">FOL46_009070</name>
</gene>
<evidence type="ECO:0000313" key="4">
    <source>
        <dbReference type="Proteomes" id="UP000572268"/>
    </source>
</evidence>
<reference evidence="3 4" key="1">
    <citation type="submission" date="2020-04" db="EMBL/GenBank/DDBJ databases">
        <title>Perkinsus olseni comparative genomics.</title>
        <authorList>
            <person name="Bogema D.R."/>
        </authorList>
    </citation>
    <scope>NUCLEOTIDE SEQUENCE [LARGE SCALE GENOMIC DNA]</scope>
    <source>
        <strain evidence="3">ATCC PRA-31</strain>
    </source>
</reference>
<organism evidence="3 4">
    <name type="scientific">Perkinsus olseni</name>
    <name type="common">Perkinsus atlanticus</name>
    <dbReference type="NCBI Taxonomy" id="32597"/>
    <lineage>
        <taxon>Eukaryota</taxon>
        <taxon>Sar</taxon>
        <taxon>Alveolata</taxon>
        <taxon>Perkinsozoa</taxon>
        <taxon>Perkinsea</taxon>
        <taxon>Perkinsida</taxon>
        <taxon>Perkinsidae</taxon>
        <taxon>Perkinsus</taxon>
    </lineage>
</organism>
<evidence type="ECO:0000256" key="2">
    <source>
        <dbReference type="SAM" id="SignalP"/>
    </source>
</evidence>
<name>A0A7J6MN21_PEROL</name>
<keyword evidence="2" id="KW-0732">Signal</keyword>
<accession>A0A7J6MN21</accession>
<dbReference type="Proteomes" id="UP000572268">
    <property type="component" value="Unassembled WGS sequence"/>
</dbReference>
<dbReference type="AlphaFoldDB" id="A0A7J6MN21"/>
<feature type="region of interest" description="Disordered" evidence="1">
    <location>
        <begin position="186"/>
        <end position="208"/>
    </location>
</feature>
<comment type="caution">
    <text evidence="3">The sequence shown here is derived from an EMBL/GenBank/DDBJ whole genome shotgun (WGS) entry which is preliminary data.</text>
</comment>
<protein>
    <submittedName>
        <fullName evidence="3">Uncharacterized protein</fullName>
    </submittedName>
</protein>
<evidence type="ECO:0000313" key="3">
    <source>
        <dbReference type="EMBL" id="KAF4672361.1"/>
    </source>
</evidence>
<feature type="signal peptide" evidence="2">
    <location>
        <begin position="1"/>
        <end position="24"/>
    </location>
</feature>
<evidence type="ECO:0000256" key="1">
    <source>
        <dbReference type="SAM" id="MobiDB-lite"/>
    </source>
</evidence>
<sequence>MPTTRPNHSAVPLLLLALVDLAGASPPSIEAGHYEGLVDPAHPIGTLQGIAMDIRMGGSREDVPFSTMEFIGETASGEWKVIRINSIKWDRYYSSGVLKVVLSPNDVRRTDQCYRPLHLCEQAKRELLKIFDIFSIPGPVRMSNSWQIKLCFVAGNAYIFVGGSARASRYTFIHPLLLERVEERNFEPNPTSTSQARGRGDTAITTVL</sequence>
<feature type="chain" id="PRO_5029881718" evidence="2">
    <location>
        <begin position="25"/>
        <end position="208"/>
    </location>
</feature>
<dbReference type="EMBL" id="JABANN010000079">
    <property type="protein sequence ID" value="KAF4672361.1"/>
    <property type="molecule type" value="Genomic_DNA"/>
</dbReference>
<proteinExistence type="predicted"/>